<feature type="region of interest" description="Disordered" evidence="1">
    <location>
        <begin position="45"/>
        <end position="81"/>
    </location>
</feature>
<evidence type="ECO:0000256" key="1">
    <source>
        <dbReference type="SAM" id="MobiDB-lite"/>
    </source>
</evidence>
<comment type="caution">
    <text evidence="2">The sequence shown here is derived from an EMBL/GenBank/DDBJ whole genome shotgun (WGS) entry which is preliminary data.</text>
</comment>
<name>A0AA88IC23_ARTSF</name>
<accession>A0AA88IC23</accession>
<organism evidence="2 3">
    <name type="scientific">Artemia franciscana</name>
    <name type="common">Brine shrimp</name>
    <name type="synonym">Artemia sanfranciscana</name>
    <dbReference type="NCBI Taxonomy" id="6661"/>
    <lineage>
        <taxon>Eukaryota</taxon>
        <taxon>Metazoa</taxon>
        <taxon>Ecdysozoa</taxon>
        <taxon>Arthropoda</taxon>
        <taxon>Crustacea</taxon>
        <taxon>Branchiopoda</taxon>
        <taxon>Anostraca</taxon>
        <taxon>Artemiidae</taxon>
        <taxon>Artemia</taxon>
    </lineage>
</organism>
<keyword evidence="3" id="KW-1185">Reference proteome</keyword>
<gene>
    <name evidence="2" type="ORF">QYM36_002235</name>
</gene>
<protein>
    <submittedName>
        <fullName evidence="2">Uncharacterized protein</fullName>
    </submittedName>
</protein>
<evidence type="ECO:0000313" key="2">
    <source>
        <dbReference type="EMBL" id="KAK2723816.1"/>
    </source>
</evidence>
<proteinExistence type="predicted"/>
<evidence type="ECO:0000313" key="3">
    <source>
        <dbReference type="Proteomes" id="UP001187531"/>
    </source>
</evidence>
<reference evidence="2" key="1">
    <citation type="submission" date="2023-07" db="EMBL/GenBank/DDBJ databases">
        <title>Chromosome-level genome assembly of Artemia franciscana.</title>
        <authorList>
            <person name="Jo E."/>
        </authorList>
    </citation>
    <scope>NUCLEOTIDE SEQUENCE</scope>
    <source>
        <tissue evidence="2">Whole body</tissue>
    </source>
</reference>
<dbReference type="Proteomes" id="UP001187531">
    <property type="component" value="Unassembled WGS sequence"/>
</dbReference>
<dbReference type="AlphaFoldDB" id="A0AA88IC23"/>
<sequence length="306" mass="33527">MLPSKGFSVFRMTVLYFFQPLFSTSVETTLKRKALGTVEQNGEFVNNQNYTNPRSSSRESELSSTANFSSTREGKGHPINTITRDSSVALDYDILTLPTKPSPEFPAIITSKALATAAQHGVLKNSINDVFLNRPSGETALHLAANFPPALRENKHLVNPSNRDLSVSLDCDACTLSRRLTPEVPAMIASKTLATSAQYGVFMNDQNYMNLNSYSGELGLDLTANFPPIPRWKGNPVSTSIRDASVVLDHDVLTDNVKCVNSEFRIQNSMNLNDSSREAKLNLTANFPPTLKGKEPPVSAIARDIC</sequence>
<dbReference type="EMBL" id="JAVRJZ010000004">
    <property type="protein sequence ID" value="KAK2723816.1"/>
    <property type="molecule type" value="Genomic_DNA"/>
</dbReference>